<sequence>KFRRKELRDKYWITERNENTRSYGISAKEWIATLHSEKLLSRIYLFISS</sequence>
<proteinExistence type="predicted"/>
<evidence type="ECO:0000313" key="1">
    <source>
        <dbReference type="EMBL" id="CAG8746109.1"/>
    </source>
</evidence>
<organism evidence="1 2">
    <name type="scientific">Dentiscutata erythropus</name>
    <dbReference type="NCBI Taxonomy" id="1348616"/>
    <lineage>
        <taxon>Eukaryota</taxon>
        <taxon>Fungi</taxon>
        <taxon>Fungi incertae sedis</taxon>
        <taxon>Mucoromycota</taxon>
        <taxon>Glomeromycotina</taxon>
        <taxon>Glomeromycetes</taxon>
        <taxon>Diversisporales</taxon>
        <taxon>Gigasporaceae</taxon>
        <taxon>Dentiscutata</taxon>
    </lineage>
</organism>
<gene>
    <name evidence="1" type="ORF">DERYTH_LOCUS16449</name>
</gene>
<accession>A0A9N9NP74</accession>
<protein>
    <submittedName>
        <fullName evidence="1">20804_t:CDS:1</fullName>
    </submittedName>
</protein>
<comment type="caution">
    <text evidence="1">The sequence shown here is derived from an EMBL/GenBank/DDBJ whole genome shotgun (WGS) entry which is preliminary data.</text>
</comment>
<dbReference type="EMBL" id="CAJVPY010014352">
    <property type="protein sequence ID" value="CAG8746109.1"/>
    <property type="molecule type" value="Genomic_DNA"/>
</dbReference>
<reference evidence="1" key="1">
    <citation type="submission" date="2021-06" db="EMBL/GenBank/DDBJ databases">
        <authorList>
            <person name="Kallberg Y."/>
            <person name="Tangrot J."/>
            <person name="Rosling A."/>
        </authorList>
    </citation>
    <scope>NUCLEOTIDE SEQUENCE</scope>
    <source>
        <strain evidence="1">MA453B</strain>
    </source>
</reference>
<dbReference type="AlphaFoldDB" id="A0A9N9NP74"/>
<dbReference type="Proteomes" id="UP000789405">
    <property type="component" value="Unassembled WGS sequence"/>
</dbReference>
<keyword evidence="2" id="KW-1185">Reference proteome</keyword>
<feature type="non-terminal residue" evidence="1">
    <location>
        <position position="1"/>
    </location>
</feature>
<name>A0A9N9NP74_9GLOM</name>
<evidence type="ECO:0000313" key="2">
    <source>
        <dbReference type="Proteomes" id="UP000789405"/>
    </source>
</evidence>